<organism evidence="2 3">
    <name type="scientific">Haemophilus influenzae F3047</name>
    <dbReference type="NCBI Taxonomy" id="935897"/>
    <lineage>
        <taxon>Bacteria</taxon>
        <taxon>Pseudomonadati</taxon>
        <taxon>Pseudomonadota</taxon>
        <taxon>Gammaproteobacteria</taxon>
        <taxon>Pasteurellales</taxon>
        <taxon>Pasteurellaceae</taxon>
        <taxon>Haemophilus</taxon>
    </lineage>
</organism>
<sequence length="257" mass="29264">MKNRIELDLSGLDTSKAEIINLLANPQNHFNGVSGINARDVHRFLKVGRDYSTWIRARIKQAGFIENQDFLIVENLSSPELASTNNKQLSTMARPQKLIDYIVSLDMAKHLCLMEKNEIGRAIRQHFIEAEKQLRTSSPAIYKNTLSKTIERLESIDRNKEMTDAIKAQLVRAGVKPKAYHYSQNQEMLDSLVIGSNVRKWKAKHGIVGNVRDALNVSQLKLLKTLQATNTALINLDMSYHERKGRLSELAERERAE</sequence>
<feature type="domain" description="AntA/AntB antirepressor" evidence="1">
    <location>
        <begin position="36"/>
        <end position="117"/>
    </location>
</feature>
<dbReference type="InterPro" id="IPR013557">
    <property type="entry name" value="AntA/B_antirep"/>
</dbReference>
<dbReference type="RefSeq" id="WP_013527611.1">
    <property type="nucleotide sequence ID" value="NC_014922.1"/>
</dbReference>
<dbReference type="AlphaFoldDB" id="A0AAV2U3C5"/>
<gene>
    <name evidence="2" type="ORF">HICON_15210</name>
</gene>
<proteinExistence type="predicted"/>
<evidence type="ECO:0000259" key="1">
    <source>
        <dbReference type="Pfam" id="PF08346"/>
    </source>
</evidence>
<dbReference type="EMBL" id="FQ670204">
    <property type="protein sequence ID" value="CBY86982.1"/>
    <property type="molecule type" value="Genomic_DNA"/>
</dbReference>
<reference evidence="2 3" key="1">
    <citation type="journal article" date="2012" name="Emerg. Infect. Dis.">
        <title>Lineage-specific Virulence Determinants of Haemophilus influenzae Biogroup aegyptius.</title>
        <authorList>
            <person name="Strouts F.R."/>
            <person name="Power P."/>
            <person name="Croucher N.J."/>
            <person name="Corton N."/>
            <person name="van Tonder A."/>
            <person name="Quail M.A."/>
            <person name="Langford P.R."/>
            <person name="Hudson M.J."/>
            <person name="Parkhill J."/>
            <person name="Kroll J.S."/>
            <person name="Bentley S.D."/>
        </authorList>
    </citation>
    <scope>NUCLEOTIDE SEQUENCE [LARGE SCALE GENOMIC DNA]</scope>
    <source>
        <strain evidence="2 3">F3047</strain>
    </source>
</reference>
<accession>A0AAV2U3C5</accession>
<protein>
    <submittedName>
        <fullName evidence="2">Anti-repressor protein</fullName>
    </submittedName>
</protein>
<dbReference type="Proteomes" id="UP000006797">
    <property type="component" value="Chromosome"/>
</dbReference>
<dbReference type="Pfam" id="PF08346">
    <property type="entry name" value="AntA"/>
    <property type="match status" value="1"/>
</dbReference>
<evidence type="ECO:0000313" key="3">
    <source>
        <dbReference type="Proteomes" id="UP000006797"/>
    </source>
</evidence>
<evidence type="ECO:0000313" key="2">
    <source>
        <dbReference type="EMBL" id="CBY86982.1"/>
    </source>
</evidence>
<name>A0AAV2U3C5_HAEIF</name>
<dbReference type="KEGG" id="hil:HICON_15210"/>